<evidence type="ECO:0000313" key="2">
    <source>
        <dbReference type="Proteomes" id="UP001279734"/>
    </source>
</evidence>
<accession>A0AAD3SHI4</accession>
<sequence length="183" mass="20597">MVESRWPLNDGEEGSLCERPCTHQQAAYNCRRDASVFRLRKVSEPGQRADGRKVPHRWDLCLIYERGQAGLFLCWRPIIRSTIPSLCFSHFPKAKKNVARALKKAGLSIASSAKPASEFHLLVGEYVHQILAKRKKSCSEAQCRILIHKKISLATGSSLADMSEQETSMLLESTDPSIQQNPY</sequence>
<comment type="caution">
    <text evidence="1">The sequence shown here is derived from an EMBL/GenBank/DDBJ whole genome shotgun (WGS) entry which is preliminary data.</text>
</comment>
<dbReference type="InterPro" id="IPR026316">
    <property type="entry name" value="NSL2"/>
</dbReference>
<dbReference type="Proteomes" id="UP001279734">
    <property type="component" value="Unassembled WGS sequence"/>
</dbReference>
<dbReference type="PANTHER" id="PTHR13453">
    <property type="entry name" value="KAT8 REGULATORY NSL COMPLEX SUBUNIT 2"/>
    <property type="match status" value="1"/>
</dbReference>
<organism evidence="1 2">
    <name type="scientific">Nepenthes gracilis</name>
    <name type="common">Slender pitcher plant</name>
    <dbReference type="NCBI Taxonomy" id="150966"/>
    <lineage>
        <taxon>Eukaryota</taxon>
        <taxon>Viridiplantae</taxon>
        <taxon>Streptophyta</taxon>
        <taxon>Embryophyta</taxon>
        <taxon>Tracheophyta</taxon>
        <taxon>Spermatophyta</taxon>
        <taxon>Magnoliopsida</taxon>
        <taxon>eudicotyledons</taxon>
        <taxon>Gunneridae</taxon>
        <taxon>Pentapetalae</taxon>
        <taxon>Caryophyllales</taxon>
        <taxon>Nepenthaceae</taxon>
        <taxon>Nepenthes</taxon>
    </lineage>
</organism>
<name>A0AAD3SHI4_NEPGR</name>
<protein>
    <submittedName>
        <fullName evidence="1">Uncharacterized protein</fullName>
    </submittedName>
</protein>
<dbReference type="GO" id="GO:0044545">
    <property type="term" value="C:NSL complex"/>
    <property type="evidence" value="ECO:0007669"/>
    <property type="project" value="TreeGrafter"/>
</dbReference>
<dbReference type="PANTHER" id="PTHR13453:SF1">
    <property type="entry name" value="KAT8 REGULATORY NSL COMPLEX SUBUNIT 2"/>
    <property type="match status" value="1"/>
</dbReference>
<dbReference type="AlphaFoldDB" id="A0AAD3SHI4"/>
<reference evidence="1" key="1">
    <citation type="submission" date="2023-05" db="EMBL/GenBank/DDBJ databases">
        <title>Nepenthes gracilis genome sequencing.</title>
        <authorList>
            <person name="Fukushima K."/>
        </authorList>
    </citation>
    <scope>NUCLEOTIDE SEQUENCE</scope>
    <source>
        <strain evidence="1">SING2019-196</strain>
    </source>
</reference>
<proteinExistence type="predicted"/>
<evidence type="ECO:0000313" key="1">
    <source>
        <dbReference type="EMBL" id="GMH11418.1"/>
    </source>
</evidence>
<dbReference type="EMBL" id="BSYO01000011">
    <property type="protein sequence ID" value="GMH11418.1"/>
    <property type="molecule type" value="Genomic_DNA"/>
</dbReference>
<gene>
    <name evidence="1" type="ORF">Nepgr_013259</name>
</gene>
<keyword evidence="2" id="KW-1185">Reference proteome</keyword>